<dbReference type="Proteomes" id="UP000049685">
    <property type="component" value="Unassembled WGS sequence"/>
</dbReference>
<evidence type="ECO:0000256" key="2">
    <source>
        <dbReference type="ARBA" id="ARBA00023034"/>
    </source>
</evidence>
<dbReference type="InterPro" id="IPR038261">
    <property type="entry name" value="GPP34-like_sf"/>
</dbReference>
<sequence length="217" mass="25081">MNLSIAKEYLLCGMNEKGNIDSYLSLRQQVCFTCSCLLELIYEDIISIKDKKIYIEKDLTESNIYLLPLYEFIKNSKPMKFEKIVEAYNFSTNTKRMKTLFDRVKNSLIEDGCTVTIEKNTVFGNKTYIKSKDEAKDKVVQKIRAEILETGKLDNSTIILVSLLDKSELLKTYFSKYELKCLKERLKEIQNDSNNQIIKQAVDYIDAVFVAVIVSIS</sequence>
<proteinExistence type="predicted"/>
<comment type="caution">
    <text evidence="5">The sequence shown here is derived from an EMBL/GenBank/DDBJ whole genome shotgun (WGS) entry which is preliminary data.</text>
</comment>
<dbReference type="EMBL" id="CDNY01000001">
    <property type="protein sequence ID" value="CEN31389.1"/>
    <property type="molecule type" value="Genomic_DNA"/>
</dbReference>
<evidence type="ECO:0000256" key="4">
    <source>
        <dbReference type="ARBA" id="ARBA00023136"/>
    </source>
</evidence>
<organism evidence="5 6">
    <name type="scientific">Paraclostridium sordellii</name>
    <name type="common">Clostridium sordellii</name>
    <dbReference type="NCBI Taxonomy" id="1505"/>
    <lineage>
        <taxon>Bacteria</taxon>
        <taxon>Bacillati</taxon>
        <taxon>Bacillota</taxon>
        <taxon>Clostridia</taxon>
        <taxon>Peptostreptococcales</taxon>
        <taxon>Peptostreptococcaceae</taxon>
        <taxon>Paraclostridium</taxon>
    </lineage>
</organism>
<dbReference type="GO" id="GO:0070273">
    <property type="term" value="F:phosphatidylinositol-4-phosphate binding"/>
    <property type="evidence" value="ECO:0007669"/>
    <property type="project" value="InterPro"/>
</dbReference>
<gene>
    <name evidence="5" type="ORF">UMC4404_32211</name>
</gene>
<dbReference type="RefSeq" id="WP_057557039.1">
    <property type="nucleotide sequence ID" value="NZ_CDNY01000001.1"/>
</dbReference>
<dbReference type="AlphaFoldDB" id="A0A9P1KX41"/>
<evidence type="ECO:0000313" key="5">
    <source>
        <dbReference type="EMBL" id="CEN31389.1"/>
    </source>
</evidence>
<keyword evidence="3" id="KW-0446">Lipid-binding</keyword>
<evidence type="ECO:0008006" key="7">
    <source>
        <dbReference type="Google" id="ProtNLM"/>
    </source>
</evidence>
<keyword evidence="4" id="KW-0472">Membrane</keyword>
<accession>A0A9P1KX41</accession>
<name>A0A9P1KX41_PARSO</name>
<evidence type="ECO:0000256" key="1">
    <source>
        <dbReference type="ARBA" id="ARBA00004255"/>
    </source>
</evidence>
<dbReference type="GO" id="GO:0005737">
    <property type="term" value="C:cytoplasm"/>
    <property type="evidence" value="ECO:0007669"/>
    <property type="project" value="UniProtKB-ARBA"/>
</dbReference>
<protein>
    <recommendedName>
        <fullName evidence="7">GPP34 family phosphoprotein</fullName>
    </recommendedName>
</protein>
<keyword evidence="2" id="KW-0333">Golgi apparatus</keyword>
<evidence type="ECO:0000256" key="3">
    <source>
        <dbReference type="ARBA" id="ARBA00023121"/>
    </source>
</evidence>
<dbReference type="Gene3D" id="1.10.3630.10">
    <property type="entry name" value="yeast vps74-n-term truncation variant domain like"/>
    <property type="match status" value="1"/>
</dbReference>
<reference evidence="6" key="1">
    <citation type="submission" date="2015-01" db="EMBL/GenBank/DDBJ databases">
        <authorList>
            <person name="Aslett A.Martin."/>
            <person name="De Silva Nishadi"/>
        </authorList>
    </citation>
    <scope>NUCLEOTIDE SEQUENCE [LARGE SCALE GENOMIC DNA]</scope>
    <source>
        <strain evidence="6">UMC4404</strain>
    </source>
</reference>
<dbReference type="Pfam" id="PF05719">
    <property type="entry name" value="GPP34"/>
    <property type="match status" value="1"/>
</dbReference>
<comment type="subcellular location">
    <subcellularLocation>
        <location evidence="1">Golgi apparatus membrane</location>
        <topology evidence="1">Peripheral membrane protein</topology>
        <orientation evidence="1">Cytoplasmic side</orientation>
    </subcellularLocation>
</comment>
<dbReference type="GO" id="GO:0012505">
    <property type="term" value="C:endomembrane system"/>
    <property type="evidence" value="ECO:0007669"/>
    <property type="project" value="UniProtKB-ARBA"/>
</dbReference>
<evidence type="ECO:0000313" key="6">
    <source>
        <dbReference type="Proteomes" id="UP000049685"/>
    </source>
</evidence>
<dbReference type="InterPro" id="IPR008628">
    <property type="entry name" value="GPP34-like"/>
</dbReference>